<dbReference type="PANTHER" id="PTHR35296:SF8">
    <property type="entry name" value="SMALL AUXIN-UP RNA-RELATED"/>
    <property type="match status" value="1"/>
</dbReference>
<comment type="caution">
    <text evidence="3">The sequence shown here is derived from an EMBL/GenBank/DDBJ whole genome shotgun (WGS) entry which is preliminary data.</text>
</comment>
<dbReference type="AlphaFoldDB" id="A0A835R2U7"/>
<evidence type="ECO:0000256" key="1">
    <source>
        <dbReference type="ARBA" id="ARBA00006974"/>
    </source>
</evidence>
<accession>A0A835R2U7</accession>
<proteinExistence type="inferred from homology"/>
<evidence type="ECO:0000313" key="5">
    <source>
        <dbReference type="Proteomes" id="UP000639772"/>
    </source>
</evidence>
<dbReference type="GO" id="GO:0009733">
    <property type="term" value="P:response to auxin"/>
    <property type="evidence" value="ECO:0007669"/>
    <property type="project" value="InterPro"/>
</dbReference>
<dbReference type="EMBL" id="JADCNL010000005">
    <property type="protein sequence ID" value="KAG0480081.1"/>
    <property type="molecule type" value="Genomic_DNA"/>
</dbReference>
<keyword evidence="4" id="KW-1185">Reference proteome</keyword>
<dbReference type="Proteomes" id="UP000636800">
    <property type="component" value="Chromosome 5"/>
</dbReference>
<name>A0A835R2U7_VANPL</name>
<dbReference type="Pfam" id="PF02519">
    <property type="entry name" value="Auxin_inducible"/>
    <property type="match status" value="1"/>
</dbReference>
<evidence type="ECO:0008006" key="6">
    <source>
        <dbReference type="Google" id="ProtNLM"/>
    </source>
</evidence>
<dbReference type="PANTHER" id="PTHR35296">
    <property type="entry name" value="EXPRESSED PROTEIN"/>
    <property type="match status" value="1"/>
</dbReference>
<protein>
    <recommendedName>
        <fullName evidence="6">SAUR family protein</fullName>
    </recommendedName>
</protein>
<comment type="similarity">
    <text evidence="1">Belongs to the ARG7 family.</text>
</comment>
<evidence type="ECO:0000313" key="2">
    <source>
        <dbReference type="EMBL" id="KAG0480081.1"/>
    </source>
</evidence>
<dbReference type="EMBL" id="JADCNM010000005">
    <property type="protein sequence ID" value="KAG0482593.1"/>
    <property type="molecule type" value="Genomic_DNA"/>
</dbReference>
<evidence type="ECO:0000313" key="4">
    <source>
        <dbReference type="Proteomes" id="UP000636800"/>
    </source>
</evidence>
<sequence>MTKNGKLSKFRCLIKRWNSSGRLARVNGDGATGKEGRAWYSASFCGDKVPEGFQPVYVGKSRRRYLVSSGLVGHPLFQNLIERSGGGVDDGGAVVGCEVVLFDHLLWMLENAEPQLESLDDLVDFYAC</sequence>
<organism evidence="3 5">
    <name type="scientific">Vanilla planifolia</name>
    <name type="common">Vanilla</name>
    <dbReference type="NCBI Taxonomy" id="51239"/>
    <lineage>
        <taxon>Eukaryota</taxon>
        <taxon>Viridiplantae</taxon>
        <taxon>Streptophyta</taxon>
        <taxon>Embryophyta</taxon>
        <taxon>Tracheophyta</taxon>
        <taxon>Spermatophyta</taxon>
        <taxon>Magnoliopsida</taxon>
        <taxon>Liliopsida</taxon>
        <taxon>Asparagales</taxon>
        <taxon>Orchidaceae</taxon>
        <taxon>Vanilloideae</taxon>
        <taxon>Vanilleae</taxon>
        <taxon>Vanilla</taxon>
    </lineage>
</organism>
<reference evidence="4 5" key="1">
    <citation type="journal article" date="2020" name="Nat. Food">
        <title>A phased Vanilla planifolia genome enables genetic improvement of flavour and production.</title>
        <authorList>
            <person name="Hasing T."/>
            <person name="Tang H."/>
            <person name="Brym M."/>
            <person name="Khazi F."/>
            <person name="Huang T."/>
            <person name="Chambers A.H."/>
        </authorList>
    </citation>
    <scope>NUCLEOTIDE SEQUENCE [LARGE SCALE GENOMIC DNA]</scope>
    <source>
        <tissue evidence="3">Leaf</tissue>
    </source>
</reference>
<dbReference type="Proteomes" id="UP000639772">
    <property type="component" value="Unassembled WGS sequence"/>
</dbReference>
<gene>
    <name evidence="3" type="ORF">HPP92_010677</name>
    <name evidence="2" type="ORF">HPP92_010939</name>
</gene>
<dbReference type="InterPro" id="IPR003676">
    <property type="entry name" value="SAUR_fam"/>
</dbReference>
<dbReference type="OrthoDB" id="1924524at2759"/>
<evidence type="ECO:0000313" key="3">
    <source>
        <dbReference type="EMBL" id="KAG0482593.1"/>
    </source>
</evidence>